<protein>
    <submittedName>
        <fullName evidence="1">Uncharacterized protein</fullName>
    </submittedName>
</protein>
<organism evidence="1 2">
    <name type="scientific">Paramecium primaurelia</name>
    <dbReference type="NCBI Taxonomy" id="5886"/>
    <lineage>
        <taxon>Eukaryota</taxon>
        <taxon>Sar</taxon>
        <taxon>Alveolata</taxon>
        <taxon>Ciliophora</taxon>
        <taxon>Intramacronucleata</taxon>
        <taxon>Oligohymenophorea</taxon>
        <taxon>Peniculida</taxon>
        <taxon>Parameciidae</taxon>
        <taxon>Paramecium</taxon>
    </lineage>
</organism>
<dbReference type="OMA" id="CKCVERQ"/>
<comment type="caution">
    <text evidence="1">The sequence shown here is derived from an EMBL/GenBank/DDBJ whole genome shotgun (WGS) entry which is preliminary data.</text>
</comment>
<evidence type="ECO:0000313" key="2">
    <source>
        <dbReference type="Proteomes" id="UP000688137"/>
    </source>
</evidence>
<evidence type="ECO:0000313" key="1">
    <source>
        <dbReference type="EMBL" id="CAD8105621.1"/>
    </source>
</evidence>
<proteinExistence type="predicted"/>
<accession>A0A8S1PRH6</accession>
<dbReference type="Proteomes" id="UP000688137">
    <property type="component" value="Unassembled WGS sequence"/>
</dbReference>
<dbReference type="AlphaFoldDB" id="A0A8S1PRH6"/>
<keyword evidence="2" id="KW-1185">Reference proteome</keyword>
<dbReference type="EMBL" id="CAJJDM010000131">
    <property type="protein sequence ID" value="CAD8105621.1"/>
    <property type="molecule type" value="Genomic_DNA"/>
</dbReference>
<name>A0A8S1PRH6_PARPR</name>
<gene>
    <name evidence="1" type="ORF">PPRIM_AZ9-3.1.T1280025</name>
</gene>
<sequence>MNYSLIVCPSCTLSVGFLSCCTCHKKYDFVICNGLQVNCPQCIDFKLDTYYQSDEDVQLHQQCYRNSKRMYYHCQCCNGYFCKCVEKQLKKQIILNPNPIHKILRGLKVQREN</sequence>
<reference evidence="1" key="1">
    <citation type="submission" date="2021-01" db="EMBL/GenBank/DDBJ databases">
        <authorList>
            <consortium name="Genoscope - CEA"/>
            <person name="William W."/>
        </authorList>
    </citation>
    <scope>NUCLEOTIDE SEQUENCE</scope>
</reference>